<keyword evidence="2" id="KW-1185">Reference proteome</keyword>
<dbReference type="Proteomes" id="UP000198857">
    <property type="component" value="Unassembled WGS sequence"/>
</dbReference>
<dbReference type="RefSeq" id="WP_091112465.1">
    <property type="nucleotide sequence ID" value="NZ_FOWQ01000006.1"/>
</dbReference>
<dbReference type="STRING" id="1523247.SAMN05660464_3719"/>
<evidence type="ECO:0000313" key="2">
    <source>
        <dbReference type="Proteomes" id="UP000198857"/>
    </source>
</evidence>
<accession>A0A1I5RVN4</accession>
<evidence type="ECO:0008006" key="3">
    <source>
        <dbReference type="Google" id="ProtNLM"/>
    </source>
</evidence>
<reference evidence="2" key="1">
    <citation type="submission" date="2016-10" db="EMBL/GenBank/DDBJ databases">
        <authorList>
            <person name="Varghese N."/>
            <person name="Submissions S."/>
        </authorList>
    </citation>
    <scope>NUCLEOTIDE SEQUENCE [LARGE SCALE GENOMIC DNA]</scope>
    <source>
        <strain evidence="2">DSM 44208</strain>
    </source>
</reference>
<evidence type="ECO:0000313" key="1">
    <source>
        <dbReference type="EMBL" id="SFP62016.1"/>
    </source>
</evidence>
<dbReference type="OrthoDB" id="157052at2"/>
<gene>
    <name evidence="1" type="ORF">SAMN05660464_3719</name>
</gene>
<dbReference type="InterPro" id="IPR054058">
    <property type="entry name" value="HTH_67"/>
</dbReference>
<organism evidence="1 2">
    <name type="scientific">Geodermatophilus dictyosporus</name>
    <dbReference type="NCBI Taxonomy" id="1523247"/>
    <lineage>
        <taxon>Bacteria</taxon>
        <taxon>Bacillati</taxon>
        <taxon>Actinomycetota</taxon>
        <taxon>Actinomycetes</taxon>
        <taxon>Geodermatophilales</taxon>
        <taxon>Geodermatophilaceae</taxon>
        <taxon>Geodermatophilus</taxon>
    </lineage>
</organism>
<dbReference type="EMBL" id="FOWQ01000006">
    <property type="protein sequence ID" value="SFP62016.1"/>
    <property type="molecule type" value="Genomic_DNA"/>
</dbReference>
<dbReference type="Pfam" id="PF21863">
    <property type="entry name" value="HTH_67"/>
    <property type="match status" value="1"/>
</dbReference>
<dbReference type="AlphaFoldDB" id="A0A1I5RVN4"/>
<sequence length="286" mass="30013">MTSPGTARRLWALGEPYHAVTYFADEARAAGGATGLRGFWSVYFAQRAAPLGPVGAEVVTATFYNFAPSFVARRVPDVWSSTTPAAALEARLSGVDGAVRRVLGEWADSPEAAEAARLAGAAAAAVDLPGRPLAAANAGLEVPGEPHLALWQALTTLREHRGDGHSAALLDREVSGVGAHVLAAAAGRSDREWLQRARGWDDGEWTAAADELAARGWLDGAELSAEGLAMVTAIEADTDRLALRPWRALGDTGCDRLAELLVPLRRAVVTAGLFPDRNPIGAPDPE</sequence>
<name>A0A1I5RVN4_9ACTN</name>
<proteinExistence type="predicted"/>
<dbReference type="NCBIfam" id="NF047719">
    <property type="entry name" value="SCO6745_fam_HTH"/>
    <property type="match status" value="1"/>
</dbReference>
<protein>
    <recommendedName>
        <fullName evidence="3">SalK</fullName>
    </recommendedName>
</protein>